<keyword evidence="3" id="KW-1185">Reference proteome</keyword>
<keyword evidence="2" id="KW-0808">Transferase</keyword>
<gene>
    <name evidence="2" type="ORF">MSBRM_0773</name>
</gene>
<dbReference type="PANTHER" id="PTHR12526">
    <property type="entry name" value="GLYCOSYLTRANSFERASE"/>
    <property type="match status" value="1"/>
</dbReference>
<reference evidence="2 3" key="1">
    <citation type="submission" date="2014-07" db="EMBL/GenBank/DDBJ databases">
        <title>Methanogenic archaea and the global carbon cycle.</title>
        <authorList>
            <person name="Henriksen J.R."/>
            <person name="Luke J."/>
            <person name="Reinhart S."/>
            <person name="Benedict M.N."/>
            <person name="Youngblut N.D."/>
            <person name="Metcalf M.E."/>
            <person name="Whitaker R.J."/>
            <person name="Metcalf W.W."/>
        </authorList>
    </citation>
    <scope>NUCLEOTIDE SEQUENCE [LARGE SCALE GENOMIC DNA]</scope>
    <source>
        <strain evidence="2 3">MS</strain>
    </source>
</reference>
<evidence type="ECO:0000313" key="2">
    <source>
        <dbReference type="EMBL" id="AKB53771.1"/>
    </source>
</evidence>
<dbReference type="AlphaFoldDB" id="A0A0E3LMX3"/>
<dbReference type="Pfam" id="PF00534">
    <property type="entry name" value="Glycos_transf_1"/>
    <property type="match status" value="1"/>
</dbReference>
<dbReference type="GO" id="GO:0016757">
    <property type="term" value="F:glycosyltransferase activity"/>
    <property type="evidence" value="ECO:0007669"/>
    <property type="project" value="InterPro"/>
</dbReference>
<protein>
    <submittedName>
        <fullName evidence="2">Glycosyl transferase, group 1 family protein</fullName>
    </submittedName>
</protein>
<accession>A0A0E3LMX3</accession>
<dbReference type="EMBL" id="CP009528">
    <property type="protein sequence ID" value="AKB53771.1"/>
    <property type="molecule type" value="Genomic_DNA"/>
</dbReference>
<dbReference type="Proteomes" id="UP000033033">
    <property type="component" value="Chromosome"/>
</dbReference>
<dbReference type="RefSeq" id="WP_048154673.1">
    <property type="nucleotide sequence ID" value="NZ_CP009528.1"/>
</dbReference>
<sequence>MSLKKDTIQKNRVCVITFPPLKAGLTPLSNLIDILTSSSDEVYLITGNAGYYHFTDNKNIHLYGIFHSTGNSSVNRIKNYICTQFKIACLLLKIINKVDICIFFLGGEMLVLSLIPAKLFKKKTITMLSGYSIKYEKDILSKIVTKLCTINFNLVDKIILYSPRLINEWNFEKYSHKILIAPRHFLNFSNFKLNVEFSQRNDFIGYVGRLSEEKGIINFIESIPLILKQKPYLNILIIGDGDLKSNVNKYLSQNGLENNVKLVGWSSHEDLPKYLNSLKLLVIPSYTEGLPNIMLEGMACGTPVLATGVGAIPDIINDEKTGFIMENNSPECIAKNIFRAMEHPNLENIIENSIIFVKDNFTYKKTVERYSEILSNIQ</sequence>
<evidence type="ECO:0000259" key="1">
    <source>
        <dbReference type="Pfam" id="PF00534"/>
    </source>
</evidence>
<feature type="domain" description="Glycosyl transferase family 1" evidence="1">
    <location>
        <begin position="199"/>
        <end position="350"/>
    </location>
</feature>
<dbReference type="SUPFAM" id="SSF53756">
    <property type="entry name" value="UDP-Glycosyltransferase/glycogen phosphorylase"/>
    <property type="match status" value="1"/>
</dbReference>
<dbReference type="Gene3D" id="3.40.50.2000">
    <property type="entry name" value="Glycogen Phosphorylase B"/>
    <property type="match status" value="2"/>
</dbReference>
<dbReference type="KEGG" id="mby:MSBRM_0773"/>
<organism evidence="2 3">
    <name type="scientific">Methanosarcina barkeri MS</name>
    <dbReference type="NCBI Taxonomy" id="1434108"/>
    <lineage>
        <taxon>Archaea</taxon>
        <taxon>Methanobacteriati</taxon>
        <taxon>Methanobacteriota</taxon>
        <taxon>Stenosarchaea group</taxon>
        <taxon>Methanomicrobia</taxon>
        <taxon>Methanosarcinales</taxon>
        <taxon>Methanosarcinaceae</taxon>
        <taxon>Methanosarcina</taxon>
    </lineage>
</organism>
<dbReference type="GeneID" id="24843982"/>
<name>A0A0E3LMX3_METBA</name>
<dbReference type="STRING" id="1434108.MSBRM_0773"/>
<evidence type="ECO:0000313" key="3">
    <source>
        <dbReference type="Proteomes" id="UP000033033"/>
    </source>
</evidence>
<dbReference type="CDD" id="cd03801">
    <property type="entry name" value="GT4_PimA-like"/>
    <property type="match status" value="1"/>
</dbReference>
<dbReference type="HOGENOM" id="CLU_009583_2_2_2"/>
<dbReference type="InterPro" id="IPR001296">
    <property type="entry name" value="Glyco_trans_1"/>
</dbReference>
<dbReference type="PATRIC" id="fig|1434108.4.peg.935"/>
<proteinExistence type="predicted"/>